<dbReference type="InterPro" id="IPR012545">
    <property type="entry name" value="DUF1697"/>
</dbReference>
<proteinExistence type="predicted"/>
<dbReference type="SUPFAM" id="SSF160379">
    <property type="entry name" value="SP0830-like"/>
    <property type="match status" value="1"/>
</dbReference>
<dbReference type="PANTHER" id="PTHR36439:SF1">
    <property type="entry name" value="DUF1697 DOMAIN-CONTAINING PROTEIN"/>
    <property type="match status" value="1"/>
</dbReference>
<dbReference type="RefSeq" id="WP_301812696.1">
    <property type="nucleotide sequence ID" value="NZ_JAUJZH010000016.1"/>
</dbReference>
<dbReference type="PANTHER" id="PTHR36439">
    <property type="entry name" value="BLL4334 PROTEIN"/>
    <property type="match status" value="1"/>
</dbReference>
<comment type="caution">
    <text evidence="1">The sequence shown here is derived from an EMBL/GenBank/DDBJ whole genome shotgun (WGS) entry which is preliminary data.</text>
</comment>
<dbReference type="Pfam" id="PF08002">
    <property type="entry name" value="DUF1697"/>
    <property type="match status" value="1"/>
</dbReference>
<reference evidence="1" key="1">
    <citation type="submission" date="2023-06" db="EMBL/GenBank/DDBJ databases">
        <authorList>
            <person name="Jiang Y."/>
            <person name="Liu Q."/>
        </authorList>
    </citation>
    <scope>NUCLEOTIDE SEQUENCE</scope>
    <source>
        <strain evidence="1">CGMCC 1.12090</strain>
    </source>
</reference>
<name>A0ABT8S7R5_9BURK</name>
<dbReference type="Proteomes" id="UP001169027">
    <property type="component" value="Unassembled WGS sequence"/>
</dbReference>
<keyword evidence="2" id="KW-1185">Reference proteome</keyword>
<accession>A0ABT8S7R5</accession>
<organism evidence="1 2">
    <name type="scientific">Variovorax ginsengisoli</name>
    <dbReference type="NCBI Taxonomy" id="363844"/>
    <lineage>
        <taxon>Bacteria</taxon>
        <taxon>Pseudomonadati</taxon>
        <taxon>Pseudomonadota</taxon>
        <taxon>Betaproteobacteria</taxon>
        <taxon>Burkholderiales</taxon>
        <taxon>Comamonadaceae</taxon>
        <taxon>Variovorax</taxon>
    </lineage>
</organism>
<protein>
    <submittedName>
        <fullName evidence="1">DUF1697 domain-containing protein</fullName>
    </submittedName>
</protein>
<evidence type="ECO:0000313" key="2">
    <source>
        <dbReference type="Proteomes" id="UP001169027"/>
    </source>
</evidence>
<sequence>MPRYVAFLRGVSPMNAKMPELKRCFENAGFTEVKTLLSSGNVAFNARAAARTTLERKAEAAMDAALGRRFLTIVRSSDVLRDLLAADPCAPHELPARAKRVVTFLREPRATRLALPIEFEQARILAMDEMQVFSAYVPGPRGPVFMTLIEKTFGTELTTRTWETVKKCAAA</sequence>
<gene>
    <name evidence="1" type="ORF">Q2T77_21925</name>
</gene>
<dbReference type="Gene3D" id="3.30.70.1280">
    <property type="entry name" value="SP0830-like domains"/>
    <property type="match status" value="1"/>
</dbReference>
<evidence type="ECO:0000313" key="1">
    <source>
        <dbReference type="EMBL" id="MDO1534957.1"/>
    </source>
</evidence>
<dbReference type="EMBL" id="JAUKVY010000016">
    <property type="protein sequence ID" value="MDO1534957.1"/>
    <property type="molecule type" value="Genomic_DNA"/>
</dbReference>
<dbReference type="PIRSF" id="PIRSF008502">
    <property type="entry name" value="UCP008502"/>
    <property type="match status" value="1"/>
</dbReference>